<dbReference type="RefSeq" id="XP_016470460.1">
    <property type="nucleotide sequence ID" value="XM_016614974.1"/>
</dbReference>
<evidence type="ECO:0000313" key="3">
    <source>
        <dbReference type="RefSeq" id="XP_016470460.1"/>
    </source>
</evidence>
<reference evidence="3" key="1">
    <citation type="submission" date="2025-08" db="UniProtKB">
        <authorList>
            <consortium name="RefSeq"/>
        </authorList>
    </citation>
    <scope>IDENTIFICATION</scope>
</reference>
<keyword evidence="2" id="KW-1133">Transmembrane helix</keyword>
<gene>
    <name evidence="3" type="primary">LOC107792741</name>
</gene>
<dbReference type="KEGG" id="nta:107792741"/>
<proteinExistence type="predicted"/>
<dbReference type="AlphaFoldDB" id="A0A1S4A1I4"/>
<dbReference type="PANTHER" id="PTHR37746">
    <property type="entry name" value="TRANSMEMBRANE PROTEIN"/>
    <property type="match status" value="1"/>
</dbReference>
<accession>A0A1S4A1I4</accession>
<name>A0A1S4A1I4_TOBAC</name>
<protein>
    <submittedName>
        <fullName evidence="3">Uncharacterized protein</fullName>
    </submittedName>
</protein>
<feature type="compositionally biased region" description="Basic and acidic residues" evidence="1">
    <location>
        <begin position="64"/>
        <end position="79"/>
    </location>
</feature>
<dbReference type="OMA" id="HRHAPME"/>
<keyword evidence="2" id="KW-0472">Membrane</keyword>
<feature type="region of interest" description="Disordered" evidence="1">
    <location>
        <begin position="64"/>
        <end position="96"/>
    </location>
</feature>
<sequence>MANLHRKSVSPPSSNPLFSTIITLYTLILLYFPTNYQTILFSPVFLSTSLLLLSLLRLGQTQKTNKEDNYQGKEKKPNSEEFISTQKSSSLVSRVDPNPNPVPLLVSGDHDYTCVSHESSVHLKTEQDPDLGTNPNFNPKPDTFYAESFVEWNVRAPLEVIQEEYEDEKFYYTDTDMDTGANTSSGGESPVIGNWDSPGNLCFRWEEEDREGLIEIELDGKRSCEAEEENLIEIDLTPSNFPGDDVATHRTMVR</sequence>
<feature type="transmembrane region" description="Helical" evidence="2">
    <location>
        <begin position="12"/>
        <end position="32"/>
    </location>
</feature>
<keyword evidence="2" id="KW-0812">Transmembrane</keyword>
<dbReference type="OrthoDB" id="1939257at2759"/>
<evidence type="ECO:0000256" key="2">
    <source>
        <dbReference type="SAM" id="Phobius"/>
    </source>
</evidence>
<organism evidence="3">
    <name type="scientific">Nicotiana tabacum</name>
    <name type="common">Common tobacco</name>
    <dbReference type="NCBI Taxonomy" id="4097"/>
    <lineage>
        <taxon>Eukaryota</taxon>
        <taxon>Viridiplantae</taxon>
        <taxon>Streptophyta</taxon>
        <taxon>Embryophyta</taxon>
        <taxon>Tracheophyta</taxon>
        <taxon>Spermatophyta</taxon>
        <taxon>Magnoliopsida</taxon>
        <taxon>eudicotyledons</taxon>
        <taxon>Gunneridae</taxon>
        <taxon>Pentapetalae</taxon>
        <taxon>asterids</taxon>
        <taxon>lamiids</taxon>
        <taxon>Solanales</taxon>
        <taxon>Solanaceae</taxon>
        <taxon>Nicotianoideae</taxon>
        <taxon>Nicotianeae</taxon>
        <taxon>Nicotiana</taxon>
    </lineage>
</organism>
<evidence type="ECO:0000256" key="1">
    <source>
        <dbReference type="SAM" id="MobiDB-lite"/>
    </source>
</evidence>
<dbReference type="PaxDb" id="4097-A0A1S4A1I4"/>
<feature type="transmembrane region" description="Helical" evidence="2">
    <location>
        <begin position="38"/>
        <end position="56"/>
    </location>
</feature>
<dbReference type="PANTHER" id="PTHR37746:SF1">
    <property type="entry name" value="TRANSMEMBRANE PROTEIN"/>
    <property type="match status" value="1"/>
</dbReference>
<feature type="compositionally biased region" description="Polar residues" evidence="1">
    <location>
        <begin position="81"/>
        <end position="92"/>
    </location>
</feature>